<dbReference type="CDD" id="cd00616">
    <property type="entry name" value="AHBA_syn"/>
    <property type="match status" value="1"/>
</dbReference>
<dbReference type="Proteomes" id="UP000295087">
    <property type="component" value="Unassembled WGS sequence"/>
</dbReference>
<comment type="caution">
    <text evidence="3">The sequence shown here is derived from an EMBL/GenBank/DDBJ whole genome shotgun (WGS) entry which is preliminary data.</text>
</comment>
<dbReference type="InterPro" id="IPR015422">
    <property type="entry name" value="PyrdxlP-dep_Trfase_small"/>
</dbReference>
<evidence type="ECO:0000313" key="4">
    <source>
        <dbReference type="Proteomes" id="UP000295087"/>
    </source>
</evidence>
<dbReference type="AlphaFoldDB" id="A0A4R6PIY6"/>
<dbReference type="Gene3D" id="3.90.1150.10">
    <property type="entry name" value="Aspartate Aminotransferase, domain 1"/>
    <property type="match status" value="1"/>
</dbReference>
<evidence type="ECO:0000256" key="1">
    <source>
        <dbReference type="ARBA" id="ARBA00001933"/>
    </source>
</evidence>
<reference evidence="3 4" key="1">
    <citation type="submission" date="2019-03" db="EMBL/GenBank/DDBJ databases">
        <title>Genomic Encyclopedia of Type Strains, Phase IV (KMG-IV): sequencing the most valuable type-strain genomes for metagenomic binning, comparative biology and taxonomic classification.</title>
        <authorList>
            <person name="Goeker M."/>
        </authorList>
    </citation>
    <scope>NUCLEOTIDE SEQUENCE [LARGE SCALE GENOMIC DNA]</scope>
    <source>
        <strain evidence="3 4">DSM 44496</strain>
    </source>
</reference>
<evidence type="ECO:0000256" key="2">
    <source>
        <dbReference type="RuleBase" id="RU004508"/>
    </source>
</evidence>
<dbReference type="GO" id="GO:0030170">
    <property type="term" value="F:pyridoxal phosphate binding"/>
    <property type="evidence" value="ECO:0007669"/>
    <property type="project" value="TreeGrafter"/>
</dbReference>
<dbReference type="PANTHER" id="PTHR30244">
    <property type="entry name" value="TRANSAMINASE"/>
    <property type="match status" value="1"/>
</dbReference>
<dbReference type="InterPro" id="IPR015421">
    <property type="entry name" value="PyrdxlP-dep_Trfase_major"/>
</dbReference>
<evidence type="ECO:0000313" key="3">
    <source>
        <dbReference type="EMBL" id="TDP37696.1"/>
    </source>
</evidence>
<dbReference type="GO" id="GO:0000271">
    <property type="term" value="P:polysaccharide biosynthetic process"/>
    <property type="evidence" value="ECO:0007669"/>
    <property type="project" value="TreeGrafter"/>
</dbReference>
<dbReference type="Gene3D" id="3.40.640.10">
    <property type="entry name" value="Type I PLP-dependent aspartate aminotransferase-like (Major domain)"/>
    <property type="match status" value="1"/>
</dbReference>
<sequence>MSRSWPSDQDASGRSFHGRELEYLQEVLASGQLNSTRGKFSARMEKAFADLIGAPAVSCASGTAAVHVAIAALDLEPGSEVITSPLTDFGGVAGILWQGCIPVFADVDPVSLNITAETVAARITPRTRAVIVTHLFGNPADVREILKVVDRLGIPVIEDCAQAYGATLDGRHVGAFGALACFSLQQTKHITTGEGGVVTANGAAFFERAHQFVNKARIYTDEIAEHHFLSLNYRMTELQAAVGAAQLERLPDLLAARRNAANALEAQLSGLEGLRLIKPLPGATQSFWRIALHIDEQIVDGGMARYAMALKDLGVLGVMPGYQRPAYEWKAVKEQRTFGTSRYPFTLADPEAVDYAPERFPGVQRARAGVLVLPWNERYGIQEVNDLAQRMADAYHELARNTNS</sequence>
<comment type="cofactor">
    <cofactor evidence="1">
        <name>pyridoxal 5'-phosphate</name>
        <dbReference type="ChEBI" id="CHEBI:597326"/>
    </cofactor>
</comment>
<organism evidence="3 4">
    <name type="scientific">Nocardia ignorata</name>
    <dbReference type="NCBI Taxonomy" id="145285"/>
    <lineage>
        <taxon>Bacteria</taxon>
        <taxon>Bacillati</taxon>
        <taxon>Actinomycetota</taxon>
        <taxon>Actinomycetes</taxon>
        <taxon>Mycobacteriales</taxon>
        <taxon>Nocardiaceae</taxon>
        <taxon>Nocardia</taxon>
    </lineage>
</organism>
<gene>
    <name evidence="3" type="ORF">DFR75_10446</name>
</gene>
<keyword evidence="4" id="KW-1185">Reference proteome</keyword>
<keyword evidence="2" id="KW-0663">Pyridoxal phosphate</keyword>
<dbReference type="GO" id="GO:0008483">
    <property type="term" value="F:transaminase activity"/>
    <property type="evidence" value="ECO:0007669"/>
    <property type="project" value="TreeGrafter"/>
</dbReference>
<dbReference type="InterPro" id="IPR015424">
    <property type="entry name" value="PyrdxlP-dep_Trfase"/>
</dbReference>
<dbReference type="Pfam" id="PF01041">
    <property type="entry name" value="DegT_DnrJ_EryC1"/>
    <property type="match status" value="1"/>
</dbReference>
<dbReference type="SUPFAM" id="SSF53383">
    <property type="entry name" value="PLP-dependent transferases"/>
    <property type="match status" value="1"/>
</dbReference>
<dbReference type="InterPro" id="IPR000653">
    <property type="entry name" value="DegT/StrS_aminotransferase"/>
</dbReference>
<dbReference type="EMBL" id="SNXK01000004">
    <property type="protein sequence ID" value="TDP37696.1"/>
    <property type="molecule type" value="Genomic_DNA"/>
</dbReference>
<accession>A0A4R6PIY6</accession>
<dbReference type="PANTHER" id="PTHR30244:SF34">
    <property type="entry name" value="DTDP-4-AMINO-4,6-DIDEOXYGALACTOSE TRANSAMINASE"/>
    <property type="match status" value="1"/>
</dbReference>
<dbReference type="RefSeq" id="WP_084476239.1">
    <property type="nucleotide sequence ID" value="NZ_SNXK01000004.1"/>
</dbReference>
<protein>
    <submittedName>
        <fullName evidence="3">dTDP-4-amino-4,6-dideoxygalactose transaminase</fullName>
    </submittedName>
</protein>
<proteinExistence type="inferred from homology"/>
<comment type="similarity">
    <text evidence="2">Belongs to the DegT/DnrJ/EryC1 family.</text>
</comment>
<name>A0A4R6PIY6_NOCIG</name>